<gene>
    <name evidence="1" type="ORF">Saso_27280</name>
</gene>
<dbReference type="RefSeq" id="WP_229901020.1">
    <property type="nucleotide sequence ID" value="NZ_BMSI01000001.1"/>
</dbReference>
<evidence type="ECO:0008006" key="3">
    <source>
        <dbReference type="Google" id="ProtNLM"/>
    </source>
</evidence>
<accession>A0ABQ3RYY1</accession>
<dbReference type="Pfam" id="PF04883">
    <property type="entry name" value="HK97-gp10_like"/>
    <property type="match status" value="1"/>
</dbReference>
<dbReference type="EMBL" id="BNEB01000003">
    <property type="protein sequence ID" value="GHI61078.1"/>
    <property type="molecule type" value="Genomic_DNA"/>
</dbReference>
<protein>
    <recommendedName>
        <fullName evidence="3">HK97 gp10 family phage protein</fullName>
    </recommendedName>
</protein>
<dbReference type="InterPro" id="IPR010064">
    <property type="entry name" value="HK97-gp10_tail"/>
</dbReference>
<sequence length="156" mass="17256">MVRARASVSLRASAATTANINTRQYERGLRRFFGGMSDDVRRAVDRTRMDVQNEARRRAPVDTGRLRSSIVSRAEGGGRQLGYVVGSNVSYAAAVEYGTSPHVIKPKYKKALFWPGAAHPVAQVNHPGTKAQPFLRPAIELTPIFWRAHASQIGRR</sequence>
<dbReference type="Proteomes" id="UP000649259">
    <property type="component" value="Unassembled WGS sequence"/>
</dbReference>
<comment type="caution">
    <text evidence="1">The sequence shown here is derived from an EMBL/GenBank/DDBJ whole genome shotgun (WGS) entry which is preliminary data.</text>
</comment>
<dbReference type="NCBIfam" id="TIGR01725">
    <property type="entry name" value="phge_HK97_gp10"/>
    <property type="match status" value="1"/>
</dbReference>
<evidence type="ECO:0000313" key="2">
    <source>
        <dbReference type="Proteomes" id="UP000649259"/>
    </source>
</evidence>
<organism evidence="1 2">
    <name type="scientific">Streptomyces asoensis</name>
    <dbReference type="NCBI Taxonomy" id="249586"/>
    <lineage>
        <taxon>Bacteria</taxon>
        <taxon>Bacillati</taxon>
        <taxon>Actinomycetota</taxon>
        <taxon>Actinomycetes</taxon>
        <taxon>Kitasatosporales</taxon>
        <taxon>Streptomycetaceae</taxon>
        <taxon>Streptomyces</taxon>
    </lineage>
</organism>
<keyword evidence="2" id="KW-1185">Reference proteome</keyword>
<name>A0ABQ3RYY1_9ACTN</name>
<reference evidence="2" key="1">
    <citation type="submission" date="2023-07" db="EMBL/GenBank/DDBJ databases">
        <title>Whole genome shotgun sequence of Streptomyces cacaoi subsp. asoensis NBRC 13813.</title>
        <authorList>
            <person name="Komaki H."/>
            <person name="Tamura T."/>
        </authorList>
    </citation>
    <scope>NUCLEOTIDE SEQUENCE [LARGE SCALE GENOMIC DNA]</scope>
    <source>
        <strain evidence="2">NBRC 13813</strain>
    </source>
</reference>
<evidence type="ECO:0000313" key="1">
    <source>
        <dbReference type="EMBL" id="GHI61078.1"/>
    </source>
</evidence>
<proteinExistence type="predicted"/>
<dbReference type="GeneID" id="91470609"/>